<dbReference type="Proteomes" id="UP001231189">
    <property type="component" value="Unassembled WGS sequence"/>
</dbReference>
<evidence type="ECO:0000313" key="3">
    <source>
        <dbReference type="Proteomes" id="UP001231189"/>
    </source>
</evidence>
<name>A0AAD8QHG4_LOLMU</name>
<organism evidence="1 3">
    <name type="scientific">Lolium multiflorum</name>
    <name type="common">Italian ryegrass</name>
    <name type="synonym">Lolium perenne subsp. multiflorum</name>
    <dbReference type="NCBI Taxonomy" id="4521"/>
    <lineage>
        <taxon>Eukaryota</taxon>
        <taxon>Viridiplantae</taxon>
        <taxon>Streptophyta</taxon>
        <taxon>Embryophyta</taxon>
        <taxon>Tracheophyta</taxon>
        <taxon>Spermatophyta</taxon>
        <taxon>Magnoliopsida</taxon>
        <taxon>Liliopsida</taxon>
        <taxon>Poales</taxon>
        <taxon>Poaceae</taxon>
        <taxon>BOP clade</taxon>
        <taxon>Pooideae</taxon>
        <taxon>Poodae</taxon>
        <taxon>Poeae</taxon>
        <taxon>Poeae Chloroplast Group 2 (Poeae type)</taxon>
        <taxon>Loliodinae</taxon>
        <taxon>Loliinae</taxon>
        <taxon>Lolium</taxon>
    </lineage>
</organism>
<dbReference type="EMBL" id="JAUUTY010000298">
    <property type="protein sequence ID" value="KAK1602231.1"/>
    <property type="molecule type" value="Genomic_DNA"/>
</dbReference>
<proteinExistence type="predicted"/>
<sequence length="99" mass="10837">MYQWRKFEFFEEKAAGCGGAPAVPADIAGRMTFFSGARRRVAVGCEDGTVGLLDRGFQAYASSVLFLQQLKVHTGINSSGTAEFFHRFVVKSSLQLDPV</sequence>
<evidence type="ECO:0000313" key="1">
    <source>
        <dbReference type="EMBL" id="KAK1602231.1"/>
    </source>
</evidence>
<comment type="caution">
    <text evidence="1">The sequence shown here is derived from an EMBL/GenBank/DDBJ whole genome shotgun (WGS) entry which is preliminary data.</text>
</comment>
<keyword evidence="3" id="KW-1185">Reference proteome</keyword>
<accession>A0AAD8QHG4</accession>
<dbReference type="EMBL" id="JAUUTY010000005">
    <property type="protein sequence ID" value="KAK1629363.1"/>
    <property type="molecule type" value="Genomic_DNA"/>
</dbReference>
<reference evidence="1" key="1">
    <citation type="submission" date="2023-07" db="EMBL/GenBank/DDBJ databases">
        <title>A chromosome-level genome assembly of Lolium multiflorum.</title>
        <authorList>
            <person name="Chen Y."/>
            <person name="Copetti D."/>
            <person name="Kolliker R."/>
            <person name="Studer B."/>
        </authorList>
    </citation>
    <scope>NUCLEOTIDE SEQUENCE</scope>
    <source>
        <strain evidence="1">02402/16</strain>
        <tissue evidence="1">Leaf</tissue>
    </source>
</reference>
<protein>
    <submittedName>
        <fullName evidence="1">Uncharacterized protein</fullName>
    </submittedName>
</protein>
<gene>
    <name evidence="2" type="ORF">QYE76_003678</name>
    <name evidence="1" type="ORF">QYE76_037535</name>
</gene>
<dbReference type="AlphaFoldDB" id="A0AAD8QHG4"/>
<evidence type="ECO:0000313" key="2">
    <source>
        <dbReference type="EMBL" id="KAK1629363.1"/>
    </source>
</evidence>